<feature type="domain" description="Histidine kinase" evidence="15">
    <location>
        <begin position="703"/>
        <end position="926"/>
    </location>
</feature>
<dbReference type="NCBIfam" id="TIGR00229">
    <property type="entry name" value="sensory_box"/>
    <property type="match status" value="3"/>
</dbReference>
<dbReference type="CDD" id="cd00082">
    <property type="entry name" value="HisKA"/>
    <property type="match status" value="1"/>
</dbReference>
<dbReference type="InterPro" id="IPR013656">
    <property type="entry name" value="PAS_4"/>
</dbReference>
<evidence type="ECO:0000256" key="13">
    <source>
        <dbReference type="PROSITE-ProRule" id="PRU00169"/>
    </source>
</evidence>
<dbReference type="Gene3D" id="3.30.565.10">
    <property type="entry name" value="Histidine kinase-like ATPase, C-terminal domain"/>
    <property type="match status" value="1"/>
</dbReference>
<feature type="domain" description="PAC" evidence="18">
    <location>
        <begin position="366"/>
        <end position="419"/>
    </location>
</feature>
<feature type="domain" description="PAC" evidence="18">
    <location>
        <begin position="634"/>
        <end position="685"/>
    </location>
</feature>
<evidence type="ECO:0000259" key="16">
    <source>
        <dbReference type="PROSITE" id="PS50110"/>
    </source>
</evidence>
<feature type="domain" description="PAS" evidence="17">
    <location>
        <begin position="560"/>
        <end position="631"/>
    </location>
</feature>
<dbReference type="InterPro" id="IPR004358">
    <property type="entry name" value="Sig_transdc_His_kin-like_C"/>
</dbReference>
<feature type="domain" description="Response regulatory" evidence="16">
    <location>
        <begin position="948"/>
        <end position="1066"/>
    </location>
</feature>
<evidence type="ECO:0000256" key="11">
    <source>
        <dbReference type="ARBA" id="ARBA00023136"/>
    </source>
</evidence>
<dbReference type="Proteomes" id="UP000282184">
    <property type="component" value="Unassembled WGS sequence"/>
</dbReference>
<feature type="domain" description="PAS" evidence="17">
    <location>
        <begin position="287"/>
        <end position="346"/>
    </location>
</feature>
<feature type="modified residue" description="Phosphohistidine" evidence="12">
    <location>
        <position position="1147"/>
    </location>
</feature>
<feature type="domain" description="PAC" evidence="18">
    <location>
        <begin position="499"/>
        <end position="552"/>
    </location>
</feature>
<dbReference type="InterPro" id="IPR036641">
    <property type="entry name" value="HPT_dom_sf"/>
</dbReference>
<evidence type="ECO:0000256" key="1">
    <source>
        <dbReference type="ARBA" id="ARBA00000085"/>
    </source>
</evidence>
<evidence type="ECO:0000256" key="8">
    <source>
        <dbReference type="ARBA" id="ARBA00022840"/>
    </source>
</evidence>
<dbReference type="OrthoDB" id="9797097at2"/>
<dbReference type="Gene3D" id="1.10.287.130">
    <property type="match status" value="1"/>
</dbReference>
<feature type="domain" description="PAS" evidence="17">
    <location>
        <begin position="420"/>
        <end position="494"/>
    </location>
</feature>
<dbReference type="Pfam" id="PF01627">
    <property type="entry name" value="Hpt"/>
    <property type="match status" value="1"/>
</dbReference>
<dbReference type="InterPro" id="IPR001610">
    <property type="entry name" value="PAC"/>
</dbReference>
<keyword evidence="11" id="KW-0472">Membrane</keyword>
<dbReference type="PROSITE" id="PS50110">
    <property type="entry name" value="RESPONSE_REGULATORY"/>
    <property type="match status" value="1"/>
</dbReference>
<dbReference type="SUPFAM" id="SSF52172">
    <property type="entry name" value="CheY-like"/>
    <property type="match status" value="1"/>
</dbReference>
<dbReference type="Gene3D" id="1.20.120.160">
    <property type="entry name" value="HPT domain"/>
    <property type="match status" value="1"/>
</dbReference>
<dbReference type="PROSITE" id="PS50109">
    <property type="entry name" value="HIS_KIN"/>
    <property type="match status" value="1"/>
</dbReference>
<dbReference type="RefSeq" id="WP_126693601.1">
    <property type="nucleotide sequence ID" value="NZ_RXOF01000006.1"/>
</dbReference>
<dbReference type="InterPro" id="IPR011006">
    <property type="entry name" value="CheY-like_superfamily"/>
</dbReference>
<gene>
    <name evidence="20" type="ORF">EJV47_13095</name>
</gene>
<dbReference type="PROSITE" id="PS50113">
    <property type="entry name" value="PAC"/>
    <property type="match status" value="3"/>
</dbReference>
<evidence type="ECO:0000256" key="9">
    <source>
        <dbReference type="ARBA" id="ARBA00022989"/>
    </source>
</evidence>
<dbReference type="Gene3D" id="3.30.450.20">
    <property type="entry name" value="PAS domain"/>
    <property type="match status" value="5"/>
</dbReference>
<comment type="catalytic activity">
    <reaction evidence="1">
        <text>ATP + protein L-histidine = ADP + protein N-phospho-L-histidine.</text>
        <dbReference type="EC" id="2.7.13.3"/>
    </reaction>
</comment>
<dbReference type="SUPFAM" id="SSF55874">
    <property type="entry name" value="ATPase domain of HSP90 chaperone/DNA topoisomerase II/histidine kinase"/>
    <property type="match status" value="1"/>
</dbReference>
<dbReference type="InterPro" id="IPR036097">
    <property type="entry name" value="HisK_dim/P_sf"/>
</dbReference>
<feature type="modified residue" description="4-aspartylphosphate" evidence="13">
    <location>
        <position position="997"/>
    </location>
</feature>
<keyword evidence="4" id="KW-1003">Cell membrane</keyword>
<sequence length="1207" mass="133298">MSSEVARHDRHQSARTRRWLLDRQGRRAAEHQLTAVQAEFGALQQQMEQQRAATAAQLNLLLQTLPSAVLAETPQRQVVLVNQLFCDLLGLPEAPLTLPGQHTAAVLARAANAPHDAAAFAAWMEQTVAGQPSPDLPTFELPDGRIVQPHYLPLHQGPAVALHLWNFEDVTEQQLAQRRIRQLSNLSAQSPNPILTADAQGRLQYANTAAGPVWQALTAPGNRESADFLRRIIAEAVAAQRPRTTEYPIDGHFYIWTVVPLPAQGQANVYLTDISVRRRAEAELRRSQHLLARINDTLPTLVFLSDTLQQRLLYCNDQVEAVLGYLPAELQHRDAATLRQLVHPDDLPGLLARFRQYPQLADGSLLEAEARLQHRDGTWRWLLLKITVFDRDDLGRVRQVVGSAEDITERHQAVEELAHSRRFLAQVSDTVPNLIYLYDIQQGQNLYCNQQLHALLGYEVSEIQAMGTAMFGRIVAPDDQPVLQAHQDRLRRAQPGVLHTTEYRVQHQNGSWRWLRLRESVFARDEEGRPRDIIGSAEDVTQQKLDEAERQRARARTAEQSRLVRQVIDSVPHLVYLKDVAGRYILANQATADLFGISVEDLIGRRLEELHRMPVDVERYRRQDQEVIRTGRHLALEETFVRTDGEVLCFHSIKRPFVQDDGQVLVLGVDSNITELKRVQQALHTAKEAAEENARVKQEFLANMSHEVRTPLNGILGMAGLLAKSPLDDTQGHYLTLIRQSADHLLVVINDVLAAAQLGSGKLRLEYIPFDLYALLRDTLEAQQLRAAEKHISLHLELPATPDAPPLVLGDPHRLRQIVLNLLGNAIKFTAEGHVTLSGHWVTDGHAAVTFHLAVQDTGIGINPQQLATIFEPFTQASASTAREYGGSGLGLSISRGLVELLGGHIWAESAPGAGSTFHVELPLPPAQNVALAAPATPALAPHLPPCRVLLAEDNPVNQLLAATLLRSWGAQVDTAVNGLQALECFDEQHYDVVLMDIQMPGMDGITAARQMRSHPDPTRARTPVVALTAHALPGEAARARQAGFVGYVSKPFQEEKLLSVLQQVLTPSVDVPAPPAPYPAAPPAPASAAAEPPPLDLAPLRRLADDDPGFLRKLAELFVRTTPPTLEKMRRHLDEQNWSALSADAHFLKSSVGGIGLQALLPSLRQLEAAGQSGAAPDAAQLRPLVEQVGGVFAQAVEQMRREYLS</sequence>
<dbReference type="Pfam" id="PF02518">
    <property type="entry name" value="HATPase_c"/>
    <property type="match status" value="1"/>
</dbReference>
<accession>A0A3S0INL4</accession>
<reference evidence="20 21" key="1">
    <citation type="submission" date="2018-12" db="EMBL/GenBank/DDBJ databases">
        <title>Hymenobacter gummosus sp. nov., isolated from a spring.</title>
        <authorList>
            <person name="Nie L."/>
        </authorList>
    </citation>
    <scope>NUCLEOTIDE SEQUENCE [LARGE SCALE GENOMIC DNA]</scope>
    <source>
        <strain evidence="20 21">KCTC 52166</strain>
    </source>
</reference>
<evidence type="ECO:0000256" key="3">
    <source>
        <dbReference type="ARBA" id="ARBA00012438"/>
    </source>
</evidence>
<evidence type="ECO:0000313" key="21">
    <source>
        <dbReference type="Proteomes" id="UP000282184"/>
    </source>
</evidence>
<dbReference type="Gene3D" id="3.40.50.2300">
    <property type="match status" value="1"/>
</dbReference>
<dbReference type="CDD" id="cd16922">
    <property type="entry name" value="HATPase_EvgS-ArcB-TorS-like"/>
    <property type="match status" value="1"/>
</dbReference>
<dbReference type="SUPFAM" id="SSF47226">
    <property type="entry name" value="Histidine-containing phosphotransfer domain, HPT domain"/>
    <property type="match status" value="1"/>
</dbReference>
<dbReference type="SMART" id="SM00448">
    <property type="entry name" value="REC"/>
    <property type="match status" value="1"/>
</dbReference>
<evidence type="ECO:0000259" key="18">
    <source>
        <dbReference type="PROSITE" id="PS50113"/>
    </source>
</evidence>
<dbReference type="InterPro" id="IPR005467">
    <property type="entry name" value="His_kinase_dom"/>
</dbReference>
<dbReference type="PRINTS" id="PR00344">
    <property type="entry name" value="BCTRLSENSOR"/>
</dbReference>
<keyword evidence="5 13" id="KW-0597">Phosphoprotein</keyword>
<dbReference type="PROSITE" id="PS50112">
    <property type="entry name" value="PAS"/>
    <property type="match status" value="3"/>
</dbReference>
<evidence type="ECO:0000259" key="15">
    <source>
        <dbReference type="PROSITE" id="PS50109"/>
    </source>
</evidence>
<dbReference type="InterPro" id="IPR003594">
    <property type="entry name" value="HATPase_dom"/>
</dbReference>
<keyword evidence="8" id="KW-0067">ATP-binding</keyword>
<dbReference type="InterPro" id="IPR008207">
    <property type="entry name" value="Sig_transdc_His_kin_Hpt_dom"/>
</dbReference>
<dbReference type="GO" id="GO:0000155">
    <property type="term" value="F:phosphorelay sensor kinase activity"/>
    <property type="evidence" value="ECO:0007669"/>
    <property type="project" value="InterPro"/>
</dbReference>
<comment type="caution">
    <text evidence="20">The sequence shown here is derived from an EMBL/GenBank/DDBJ whole genome shotgun (WGS) entry which is preliminary data.</text>
</comment>
<dbReference type="GO" id="GO:0005886">
    <property type="term" value="C:plasma membrane"/>
    <property type="evidence" value="ECO:0007669"/>
    <property type="project" value="UniProtKB-SubCell"/>
</dbReference>
<keyword evidence="9" id="KW-1133">Transmembrane helix</keyword>
<evidence type="ECO:0000256" key="5">
    <source>
        <dbReference type="ARBA" id="ARBA00022553"/>
    </source>
</evidence>
<dbReference type="CDD" id="cd00130">
    <property type="entry name" value="PAS"/>
    <property type="match status" value="3"/>
</dbReference>
<dbReference type="InterPro" id="IPR003661">
    <property type="entry name" value="HisK_dim/P_dom"/>
</dbReference>
<dbReference type="SMART" id="SM00387">
    <property type="entry name" value="HATPase_c"/>
    <property type="match status" value="1"/>
</dbReference>
<organism evidence="20 21">
    <name type="scientific">Hymenobacter gummosus</name>
    <dbReference type="NCBI Taxonomy" id="1776032"/>
    <lineage>
        <taxon>Bacteria</taxon>
        <taxon>Pseudomonadati</taxon>
        <taxon>Bacteroidota</taxon>
        <taxon>Cytophagia</taxon>
        <taxon>Cytophagales</taxon>
        <taxon>Hymenobacteraceae</taxon>
        <taxon>Hymenobacter</taxon>
    </lineage>
</organism>
<dbReference type="SUPFAM" id="SSF47384">
    <property type="entry name" value="Homodimeric domain of signal transducing histidine kinase"/>
    <property type="match status" value="1"/>
</dbReference>
<dbReference type="InterPro" id="IPR036890">
    <property type="entry name" value="HATPase_C_sf"/>
</dbReference>
<comment type="subcellular location">
    <subcellularLocation>
        <location evidence="2">Cell membrane</location>
        <topology evidence="2">Multi-pass membrane protein</topology>
    </subcellularLocation>
</comment>
<dbReference type="InterPro" id="IPR013655">
    <property type="entry name" value="PAS_fold_3"/>
</dbReference>
<dbReference type="PROSITE" id="PS50894">
    <property type="entry name" value="HPT"/>
    <property type="match status" value="1"/>
</dbReference>
<evidence type="ECO:0000256" key="12">
    <source>
        <dbReference type="PROSITE-ProRule" id="PRU00110"/>
    </source>
</evidence>
<keyword evidence="14" id="KW-0175">Coiled coil</keyword>
<keyword evidence="6" id="KW-0812">Transmembrane</keyword>
<dbReference type="FunFam" id="3.30.565.10:FF:000010">
    <property type="entry name" value="Sensor histidine kinase RcsC"/>
    <property type="match status" value="1"/>
</dbReference>
<dbReference type="PANTHER" id="PTHR45339:SF1">
    <property type="entry name" value="HYBRID SIGNAL TRANSDUCTION HISTIDINE KINASE J"/>
    <property type="match status" value="1"/>
</dbReference>
<dbReference type="SMART" id="SM00388">
    <property type="entry name" value="HisKA"/>
    <property type="match status" value="1"/>
</dbReference>
<evidence type="ECO:0000256" key="14">
    <source>
        <dbReference type="SAM" id="Coils"/>
    </source>
</evidence>
<evidence type="ECO:0000256" key="6">
    <source>
        <dbReference type="ARBA" id="ARBA00022692"/>
    </source>
</evidence>
<dbReference type="PANTHER" id="PTHR45339">
    <property type="entry name" value="HYBRID SIGNAL TRANSDUCTION HISTIDINE KINASE J"/>
    <property type="match status" value="1"/>
</dbReference>
<keyword evidence="10" id="KW-0902">Two-component regulatory system</keyword>
<dbReference type="SMART" id="SM00091">
    <property type="entry name" value="PAS"/>
    <property type="match status" value="5"/>
</dbReference>
<feature type="coiled-coil region" evidence="14">
    <location>
        <begin position="26"/>
        <end position="53"/>
    </location>
</feature>
<name>A0A3S0INL4_9BACT</name>
<proteinExistence type="predicted"/>
<dbReference type="InterPro" id="IPR001789">
    <property type="entry name" value="Sig_transdc_resp-reg_receiver"/>
</dbReference>
<evidence type="ECO:0000256" key="2">
    <source>
        <dbReference type="ARBA" id="ARBA00004651"/>
    </source>
</evidence>
<dbReference type="SUPFAM" id="SSF55785">
    <property type="entry name" value="PYP-like sensor domain (PAS domain)"/>
    <property type="match status" value="5"/>
</dbReference>
<dbReference type="Pfam" id="PF13188">
    <property type="entry name" value="PAS_8"/>
    <property type="match status" value="1"/>
</dbReference>
<dbReference type="CDD" id="cd17546">
    <property type="entry name" value="REC_hyHK_CKI1_RcsC-like"/>
    <property type="match status" value="1"/>
</dbReference>
<keyword evidence="21" id="KW-1185">Reference proteome</keyword>
<evidence type="ECO:0000313" key="20">
    <source>
        <dbReference type="EMBL" id="RTQ49742.1"/>
    </source>
</evidence>
<protein>
    <recommendedName>
        <fullName evidence="3">histidine kinase</fullName>
        <ecNumber evidence="3">2.7.13.3</ecNumber>
    </recommendedName>
</protein>
<dbReference type="Pfam" id="PF00512">
    <property type="entry name" value="HisKA"/>
    <property type="match status" value="1"/>
</dbReference>
<dbReference type="GO" id="GO:0005524">
    <property type="term" value="F:ATP binding"/>
    <property type="evidence" value="ECO:0007669"/>
    <property type="project" value="UniProtKB-KW"/>
</dbReference>
<evidence type="ECO:0000256" key="10">
    <source>
        <dbReference type="ARBA" id="ARBA00023012"/>
    </source>
</evidence>
<dbReference type="EC" id="2.7.13.3" evidence="3"/>
<dbReference type="AlphaFoldDB" id="A0A3S0INL4"/>
<dbReference type="Pfam" id="PF00072">
    <property type="entry name" value="Response_reg"/>
    <property type="match status" value="1"/>
</dbReference>
<dbReference type="InterPro" id="IPR000014">
    <property type="entry name" value="PAS"/>
</dbReference>
<evidence type="ECO:0000259" key="17">
    <source>
        <dbReference type="PROSITE" id="PS50112"/>
    </source>
</evidence>
<dbReference type="Pfam" id="PF08447">
    <property type="entry name" value="PAS_3"/>
    <property type="match status" value="2"/>
</dbReference>
<evidence type="ECO:0000256" key="4">
    <source>
        <dbReference type="ARBA" id="ARBA00022475"/>
    </source>
</evidence>
<dbReference type="EMBL" id="RXOF01000006">
    <property type="protein sequence ID" value="RTQ49742.1"/>
    <property type="molecule type" value="Genomic_DNA"/>
</dbReference>
<keyword evidence="7" id="KW-0547">Nucleotide-binding</keyword>
<dbReference type="InterPro" id="IPR035965">
    <property type="entry name" value="PAS-like_dom_sf"/>
</dbReference>
<evidence type="ECO:0000256" key="7">
    <source>
        <dbReference type="ARBA" id="ARBA00022741"/>
    </source>
</evidence>
<dbReference type="InterPro" id="IPR000700">
    <property type="entry name" value="PAS-assoc_C"/>
</dbReference>
<dbReference type="Pfam" id="PF08448">
    <property type="entry name" value="PAS_4"/>
    <property type="match status" value="1"/>
</dbReference>
<dbReference type="SMART" id="SM00086">
    <property type="entry name" value="PAC"/>
    <property type="match status" value="3"/>
</dbReference>
<feature type="domain" description="HPt" evidence="19">
    <location>
        <begin position="1108"/>
        <end position="1201"/>
    </location>
</feature>
<evidence type="ECO:0000259" key="19">
    <source>
        <dbReference type="PROSITE" id="PS50894"/>
    </source>
</evidence>